<dbReference type="EMBL" id="JAOPJZ010000019">
    <property type="protein sequence ID" value="MCU4753657.1"/>
    <property type="molecule type" value="Genomic_DNA"/>
</dbReference>
<name>A0AAP3E890_9EURY</name>
<accession>A0AAP3E890</accession>
<evidence type="ECO:0000313" key="1">
    <source>
        <dbReference type="EMBL" id="MCU4753657.1"/>
    </source>
</evidence>
<protein>
    <submittedName>
        <fullName evidence="1">DUF5813 family protein</fullName>
    </submittedName>
</protein>
<dbReference type="Pfam" id="PF19130">
    <property type="entry name" value="DUF5813"/>
    <property type="match status" value="1"/>
</dbReference>
<gene>
    <name evidence="1" type="ORF">OB919_16980</name>
</gene>
<dbReference type="InterPro" id="IPR043851">
    <property type="entry name" value="DUF5813"/>
</dbReference>
<organism evidence="1 2">
    <name type="scientific">Natronosalvus hydrolyticus</name>
    <dbReference type="NCBI Taxonomy" id="2979988"/>
    <lineage>
        <taxon>Archaea</taxon>
        <taxon>Methanobacteriati</taxon>
        <taxon>Methanobacteriota</taxon>
        <taxon>Stenosarchaea group</taxon>
        <taxon>Halobacteria</taxon>
        <taxon>Halobacteriales</taxon>
        <taxon>Natrialbaceae</taxon>
        <taxon>Natronosalvus</taxon>
    </lineage>
</organism>
<dbReference type="Proteomes" id="UP001321047">
    <property type="component" value="Unassembled WGS sequence"/>
</dbReference>
<dbReference type="AlphaFoldDB" id="A0AAP3E890"/>
<keyword evidence="2" id="KW-1185">Reference proteome</keyword>
<evidence type="ECO:0000313" key="2">
    <source>
        <dbReference type="Proteomes" id="UP001321047"/>
    </source>
</evidence>
<dbReference type="RefSeq" id="WP_342809967.1">
    <property type="nucleotide sequence ID" value="NZ_JAOPJZ010000019.1"/>
</dbReference>
<sequence>MNELPEAMRVAFDSHDAFARADDSNEADGGYRLETTVFETAITAGPAEGKRDGEISVTITLPTLDAASEDHVAPVVEEGWFDTFERRLEDVFTVADTGTHELPTIEYDADAGDVRVTLEYVSWDGRTGVEDAKALIEYVEGTYAQGLVPGYTYRGPAETLLTNAQQSGDAADNEPSL</sequence>
<proteinExistence type="predicted"/>
<reference evidence="1 2" key="1">
    <citation type="submission" date="2022-09" db="EMBL/GenBank/DDBJ databases">
        <title>Enrichment on poylsaccharides allowed isolation of novel metabolic and taxonomic groups of Haloarchaea.</title>
        <authorList>
            <person name="Sorokin D.Y."/>
            <person name="Elcheninov A.G."/>
            <person name="Khizhniak T.V."/>
            <person name="Kolganova T.V."/>
            <person name="Kublanov I.V."/>
        </authorList>
    </citation>
    <scope>NUCLEOTIDE SEQUENCE [LARGE SCALE GENOMIC DNA]</scope>
    <source>
        <strain evidence="1 2">AArc-curdl1</strain>
    </source>
</reference>
<comment type="caution">
    <text evidence="1">The sequence shown here is derived from an EMBL/GenBank/DDBJ whole genome shotgun (WGS) entry which is preliminary data.</text>
</comment>